<dbReference type="WBParaSite" id="EgrG_000091300">
    <property type="protein sequence ID" value="EgrG_000091300"/>
    <property type="gene ID" value="EgrG_000091300"/>
</dbReference>
<reference evidence="3" key="3">
    <citation type="submission" date="2020-10" db="UniProtKB">
        <authorList>
            <consortium name="WormBaseParasite"/>
        </authorList>
    </citation>
    <scope>IDENTIFICATION</scope>
</reference>
<dbReference type="Proteomes" id="UP000492820">
    <property type="component" value="Unassembled WGS sequence"/>
</dbReference>
<gene>
    <name evidence="1" type="ORF">EgrG_000091300</name>
</gene>
<evidence type="ECO:0000313" key="3">
    <source>
        <dbReference type="WBParaSite" id="EgrG_000091300"/>
    </source>
</evidence>
<protein>
    <submittedName>
        <fullName evidence="3">Ovule protein</fullName>
    </submittedName>
</protein>
<evidence type="ECO:0000313" key="1">
    <source>
        <dbReference type="EMBL" id="CDS23413.1"/>
    </source>
</evidence>
<accession>A0A068X0D4</accession>
<sequence>MQHTSIMTSIKFRWCYTKTSSTQRRQNRTDNYAPLGNFYLHALFSLIVQSHCLVLTPAHTRTHQLKPI</sequence>
<dbReference type="AlphaFoldDB" id="A0A068X0D4"/>
<dbReference type="EMBL" id="LK028590">
    <property type="protein sequence ID" value="CDS23413.1"/>
    <property type="molecule type" value="Genomic_DNA"/>
</dbReference>
<organism evidence="1">
    <name type="scientific">Echinococcus granulosus</name>
    <name type="common">Hydatid tapeworm</name>
    <dbReference type="NCBI Taxonomy" id="6210"/>
    <lineage>
        <taxon>Eukaryota</taxon>
        <taxon>Metazoa</taxon>
        <taxon>Spiralia</taxon>
        <taxon>Lophotrochozoa</taxon>
        <taxon>Platyhelminthes</taxon>
        <taxon>Cestoda</taxon>
        <taxon>Eucestoda</taxon>
        <taxon>Cyclophyllidea</taxon>
        <taxon>Taeniidae</taxon>
        <taxon>Echinococcus</taxon>
        <taxon>Echinococcus granulosus group</taxon>
    </lineage>
</organism>
<reference evidence="1 2" key="1">
    <citation type="journal article" date="2013" name="Nature">
        <title>The genomes of four tapeworm species reveal adaptations to parasitism.</title>
        <authorList>
            <person name="Tsai I.J."/>
            <person name="Zarowiecki M."/>
            <person name="Holroyd N."/>
            <person name="Garciarrubio A."/>
            <person name="Sanchez-Flores A."/>
            <person name="Brooks K.L."/>
            <person name="Tracey A."/>
            <person name="Bobes R.J."/>
            <person name="Fragoso G."/>
            <person name="Sciutto E."/>
            <person name="Aslett M."/>
            <person name="Beasley H."/>
            <person name="Bennett H.M."/>
            <person name="Cai J."/>
            <person name="Camicia F."/>
            <person name="Clark R."/>
            <person name="Cucher M."/>
            <person name="De Silva N."/>
            <person name="Day T.A."/>
            <person name="Deplazes P."/>
            <person name="Estrada K."/>
            <person name="Fernandez C."/>
            <person name="Holland P.W."/>
            <person name="Hou J."/>
            <person name="Hu S."/>
            <person name="Huckvale T."/>
            <person name="Hung S.S."/>
            <person name="Kamenetzky L."/>
            <person name="Keane J.A."/>
            <person name="Kiss F."/>
            <person name="Koziol U."/>
            <person name="Lambert O."/>
            <person name="Liu K."/>
            <person name="Luo X."/>
            <person name="Luo Y."/>
            <person name="Macchiaroli N."/>
            <person name="Nichol S."/>
            <person name="Paps J."/>
            <person name="Parkinson J."/>
            <person name="Pouchkina-Stantcheva N."/>
            <person name="Riddiford N."/>
            <person name="Rosenzvit M."/>
            <person name="Salinas G."/>
            <person name="Wasmuth J.D."/>
            <person name="Zamanian M."/>
            <person name="Zheng Y."/>
            <person name="Cai X."/>
            <person name="Soberon X."/>
            <person name="Olson P.D."/>
            <person name="Laclette J.P."/>
            <person name="Brehm K."/>
            <person name="Berriman M."/>
            <person name="Garciarrubio A."/>
            <person name="Bobes R.J."/>
            <person name="Fragoso G."/>
            <person name="Sanchez-Flores A."/>
            <person name="Estrada K."/>
            <person name="Cevallos M.A."/>
            <person name="Morett E."/>
            <person name="Gonzalez V."/>
            <person name="Portillo T."/>
            <person name="Ochoa-Leyva A."/>
            <person name="Jose M.V."/>
            <person name="Sciutto E."/>
            <person name="Landa A."/>
            <person name="Jimenez L."/>
            <person name="Valdes V."/>
            <person name="Carrero J.C."/>
            <person name="Larralde C."/>
            <person name="Morales-Montor J."/>
            <person name="Limon-Lason J."/>
            <person name="Soberon X."/>
            <person name="Laclette J.P."/>
        </authorList>
    </citation>
    <scope>NUCLEOTIDE SEQUENCE [LARGE SCALE GENOMIC DNA]</scope>
</reference>
<proteinExistence type="predicted"/>
<reference evidence="1" key="2">
    <citation type="submission" date="2014-06" db="EMBL/GenBank/DDBJ databases">
        <authorList>
            <person name="Aslett M."/>
        </authorList>
    </citation>
    <scope>NUCLEOTIDE SEQUENCE</scope>
</reference>
<evidence type="ECO:0000313" key="2">
    <source>
        <dbReference type="Proteomes" id="UP000492820"/>
    </source>
</evidence>
<name>A0A068X0D4_ECHGR</name>